<dbReference type="InterPro" id="IPR000618">
    <property type="entry name" value="Insect_cuticle"/>
</dbReference>
<evidence type="ECO:0000313" key="3">
    <source>
        <dbReference type="EMBL" id="GBN20252.1"/>
    </source>
</evidence>
<reference evidence="3 4" key="1">
    <citation type="journal article" date="2019" name="Sci. Rep.">
        <title>Orb-weaving spider Araneus ventricosus genome elucidates the spidroin gene catalogue.</title>
        <authorList>
            <person name="Kono N."/>
            <person name="Nakamura H."/>
            <person name="Ohtoshi R."/>
            <person name="Moran D.A.P."/>
            <person name="Shinohara A."/>
            <person name="Yoshida Y."/>
            <person name="Fujiwara M."/>
            <person name="Mori M."/>
            <person name="Tomita M."/>
            <person name="Arakawa K."/>
        </authorList>
    </citation>
    <scope>NUCLEOTIDE SEQUENCE [LARGE SCALE GENOMIC DNA]</scope>
</reference>
<name>A0A4Y2M0J5_ARAVE</name>
<dbReference type="OrthoDB" id="6425109at2759"/>
<evidence type="ECO:0000256" key="2">
    <source>
        <dbReference type="SAM" id="MobiDB-lite"/>
    </source>
</evidence>
<dbReference type="PANTHER" id="PTHR10380:SF235">
    <property type="entry name" value="CUTICULAR PROTEIN 73D, ISOFORM B"/>
    <property type="match status" value="1"/>
</dbReference>
<gene>
    <name evidence="3" type="ORF">AVEN_5085_1</name>
</gene>
<evidence type="ECO:0008006" key="5">
    <source>
        <dbReference type="Google" id="ProtNLM"/>
    </source>
</evidence>
<feature type="region of interest" description="Disordered" evidence="2">
    <location>
        <begin position="226"/>
        <end position="248"/>
    </location>
</feature>
<sequence length="248" mass="26000">MAIVGQAVTTGEGPGPGTANYGLSSVNYGGGGTSSASLRGGSSVNYGGSSSFASSGVSGTTSSRGSVRGSYGGFHQNEAHKPYNFDYKSADEQGNTHYHREEADGSGAVRGSYGYTDVQGLYRVVDYIADANGFRASIRTNEPGTDGKESPADVQMSVDQPPAGIQDRYTTFSGTGGQRDFASRTVTGQNIKFEISPIPVRNSGVQVRPSPPPILPVIATVVRQTYKSQSYPASPGRNQSDEDDDEEE</sequence>
<organism evidence="3 4">
    <name type="scientific">Araneus ventricosus</name>
    <name type="common">Orbweaver spider</name>
    <name type="synonym">Epeira ventricosa</name>
    <dbReference type="NCBI Taxonomy" id="182803"/>
    <lineage>
        <taxon>Eukaryota</taxon>
        <taxon>Metazoa</taxon>
        <taxon>Ecdysozoa</taxon>
        <taxon>Arthropoda</taxon>
        <taxon>Chelicerata</taxon>
        <taxon>Arachnida</taxon>
        <taxon>Araneae</taxon>
        <taxon>Araneomorphae</taxon>
        <taxon>Entelegynae</taxon>
        <taxon>Araneoidea</taxon>
        <taxon>Araneidae</taxon>
        <taxon>Araneus</taxon>
    </lineage>
</organism>
<evidence type="ECO:0000313" key="4">
    <source>
        <dbReference type="Proteomes" id="UP000499080"/>
    </source>
</evidence>
<dbReference type="GO" id="GO:0008010">
    <property type="term" value="F:structural constituent of chitin-based larval cuticle"/>
    <property type="evidence" value="ECO:0007669"/>
    <property type="project" value="TreeGrafter"/>
</dbReference>
<feature type="compositionally biased region" description="Low complexity" evidence="2">
    <location>
        <begin position="50"/>
        <end position="69"/>
    </location>
</feature>
<dbReference type="Proteomes" id="UP000499080">
    <property type="component" value="Unassembled WGS sequence"/>
</dbReference>
<dbReference type="Pfam" id="PF00379">
    <property type="entry name" value="Chitin_bind_4"/>
    <property type="match status" value="1"/>
</dbReference>
<feature type="compositionally biased region" description="Polar residues" evidence="2">
    <location>
        <begin position="226"/>
        <end position="238"/>
    </location>
</feature>
<keyword evidence="4" id="KW-1185">Reference proteome</keyword>
<comment type="caution">
    <text evidence="3">The sequence shown here is derived from an EMBL/GenBank/DDBJ whole genome shotgun (WGS) entry which is preliminary data.</text>
</comment>
<dbReference type="InterPro" id="IPR050468">
    <property type="entry name" value="Cuticle_Struct_Prot"/>
</dbReference>
<dbReference type="AlphaFoldDB" id="A0A4Y2M0J5"/>
<dbReference type="EMBL" id="BGPR01006587">
    <property type="protein sequence ID" value="GBN20252.1"/>
    <property type="molecule type" value="Genomic_DNA"/>
</dbReference>
<accession>A0A4Y2M0J5</accession>
<feature type="region of interest" description="Disordered" evidence="2">
    <location>
        <begin position="50"/>
        <end position="75"/>
    </location>
</feature>
<protein>
    <recommendedName>
        <fullName evidence="5">Cuticle protein 16.8</fullName>
    </recommendedName>
</protein>
<dbReference type="PROSITE" id="PS51155">
    <property type="entry name" value="CHIT_BIND_RR_2"/>
    <property type="match status" value="1"/>
</dbReference>
<dbReference type="PANTHER" id="PTHR10380">
    <property type="entry name" value="CUTICLE PROTEIN"/>
    <property type="match status" value="1"/>
</dbReference>
<proteinExistence type="predicted"/>
<keyword evidence="1" id="KW-0193">Cuticle</keyword>
<dbReference type="GO" id="GO:0062129">
    <property type="term" value="C:chitin-based extracellular matrix"/>
    <property type="evidence" value="ECO:0007669"/>
    <property type="project" value="TreeGrafter"/>
</dbReference>
<evidence type="ECO:0000256" key="1">
    <source>
        <dbReference type="PROSITE-ProRule" id="PRU00497"/>
    </source>
</evidence>